<dbReference type="Gene3D" id="1.25.40.20">
    <property type="entry name" value="Ankyrin repeat-containing domain"/>
    <property type="match status" value="1"/>
</dbReference>
<evidence type="ECO:0000313" key="2">
    <source>
        <dbReference type="Proteomes" id="UP000789739"/>
    </source>
</evidence>
<organism evidence="1 2">
    <name type="scientific">Paraglomus brasilianum</name>
    <dbReference type="NCBI Taxonomy" id="144538"/>
    <lineage>
        <taxon>Eukaryota</taxon>
        <taxon>Fungi</taxon>
        <taxon>Fungi incertae sedis</taxon>
        <taxon>Mucoromycota</taxon>
        <taxon>Glomeromycotina</taxon>
        <taxon>Glomeromycetes</taxon>
        <taxon>Paraglomerales</taxon>
        <taxon>Paraglomeraceae</taxon>
        <taxon>Paraglomus</taxon>
    </lineage>
</organism>
<reference evidence="1" key="1">
    <citation type="submission" date="2021-06" db="EMBL/GenBank/DDBJ databases">
        <authorList>
            <person name="Kallberg Y."/>
            <person name="Tangrot J."/>
            <person name="Rosling A."/>
        </authorList>
    </citation>
    <scope>NUCLEOTIDE SEQUENCE</scope>
    <source>
        <strain evidence="1">BR232B</strain>
    </source>
</reference>
<dbReference type="OrthoDB" id="539213at2759"/>
<dbReference type="Pfam" id="PF12796">
    <property type="entry name" value="Ank_2"/>
    <property type="match status" value="1"/>
</dbReference>
<dbReference type="AlphaFoldDB" id="A0A9N8VZT0"/>
<protein>
    <submittedName>
        <fullName evidence="1">9912_t:CDS:1</fullName>
    </submittedName>
</protein>
<dbReference type="SUPFAM" id="SSF48403">
    <property type="entry name" value="Ankyrin repeat"/>
    <property type="match status" value="1"/>
</dbReference>
<dbReference type="PANTHER" id="PTHR46224">
    <property type="entry name" value="ANKYRIN REPEAT FAMILY PROTEIN"/>
    <property type="match status" value="1"/>
</dbReference>
<comment type="caution">
    <text evidence="1">The sequence shown here is derived from an EMBL/GenBank/DDBJ whole genome shotgun (WGS) entry which is preliminary data.</text>
</comment>
<evidence type="ECO:0000313" key="1">
    <source>
        <dbReference type="EMBL" id="CAG8468379.1"/>
    </source>
</evidence>
<sequence length="235" mass="27089">MSIIQFPLELLQQIFLLADNPRFVKVCRTFRDAINAYPSLKIQWLLQRHGNDCQRALEEGQRWGFFDVTILQQLDATNYQRLLKAGKRNPPKQLLFTKRPLATRLFKEDDRDGRNYDLVKTLLERGALPDYPNGYPMVKSIQKGNAKMVKLLLDYNAKIDKLALTLIVNLNNYEIAKLLLEKGVAADGELLAMAAKKNNGRMMDLLKKYGAEPDKILMNHYDENPSYILHKHSLS</sequence>
<name>A0A9N8VZT0_9GLOM</name>
<gene>
    <name evidence="1" type="ORF">PBRASI_LOCUS947</name>
</gene>
<accession>A0A9N8VZT0</accession>
<dbReference type="InterPro" id="IPR002110">
    <property type="entry name" value="Ankyrin_rpt"/>
</dbReference>
<proteinExistence type="predicted"/>
<dbReference type="InterPro" id="IPR036770">
    <property type="entry name" value="Ankyrin_rpt-contain_sf"/>
</dbReference>
<dbReference type="PANTHER" id="PTHR46224:SF64">
    <property type="entry name" value="IQ MOTIF AND ANKYRIN REPEAT DOMAIN-CONTAINING PROTEIN 1"/>
    <property type="match status" value="1"/>
</dbReference>
<keyword evidence="2" id="KW-1185">Reference proteome</keyword>
<dbReference type="EMBL" id="CAJVPI010000055">
    <property type="protein sequence ID" value="CAG8468379.1"/>
    <property type="molecule type" value="Genomic_DNA"/>
</dbReference>
<dbReference type="Proteomes" id="UP000789739">
    <property type="component" value="Unassembled WGS sequence"/>
</dbReference>
<dbReference type="InterPro" id="IPR051616">
    <property type="entry name" value="Cul2-RING_E3_ligase_SR"/>
</dbReference>